<evidence type="ECO:0000313" key="11">
    <source>
        <dbReference type="EMBL" id="ELA42059.1"/>
    </source>
</evidence>
<dbReference type="HOGENOM" id="CLU_804617_0_0_1"/>
<evidence type="ECO:0000256" key="3">
    <source>
        <dbReference type="ARBA" id="ARBA00022723"/>
    </source>
</evidence>
<evidence type="ECO:0000256" key="1">
    <source>
        <dbReference type="ARBA" id="ARBA00004370"/>
    </source>
</evidence>
<feature type="domain" description="RING-type" evidence="10">
    <location>
        <begin position="282"/>
        <end position="323"/>
    </location>
</feature>
<dbReference type="PANTHER" id="PTHR46539:SF1">
    <property type="entry name" value="E3 UBIQUITIN-PROTEIN LIGASE ATL42"/>
    <property type="match status" value="1"/>
</dbReference>
<evidence type="ECO:0000256" key="9">
    <source>
        <dbReference type="SAM" id="Phobius"/>
    </source>
</evidence>
<protein>
    <recommendedName>
        <fullName evidence="10">RING-type domain-containing protein</fullName>
    </recommendedName>
</protein>
<evidence type="ECO:0000313" key="12">
    <source>
        <dbReference type="Proteomes" id="UP000011082"/>
    </source>
</evidence>
<keyword evidence="6 9" id="KW-1133">Transmembrane helix</keyword>
<dbReference type="OrthoDB" id="2195945at2759"/>
<dbReference type="STRING" id="993615.L2GN67"/>
<dbReference type="PROSITE" id="PS50089">
    <property type="entry name" value="ZF_RING_2"/>
    <property type="match status" value="1"/>
</dbReference>
<dbReference type="SUPFAM" id="SSF57850">
    <property type="entry name" value="RING/U-box"/>
    <property type="match status" value="1"/>
</dbReference>
<dbReference type="CDD" id="cd16454">
    <property type="entry name" value="RING-H2_PA-TM-RING"/>
    <property type="match status" value="1"/>
</dbReference>
<feature type="transmembrane region" description="Helical" evidence="9">
    <location>
        <begin position="228"/>
        <end position="252"/>
    </location>
</feature>
<proteinExistence type="predicted"/>
<comment type="subcellular location">
    <subcellularLocation>
        <location evidence="1">Membrane</location>
    </subcellularLocation>
</comment>
<keyword evidence="2 9" id="KW-0812">Transmembrane</keyword>
<dbReference type="AlphaFoldDB" id="L2GN67"/>
<dbReference type="EMBL" id="JH370135">
    <property type="protein sequence ID" value="ELA42059.1"/>
    <property type="molecule type" value="Genomic_DNA"/>
</dbReference>
<dbReference type="GeneID" id="19881620"/>
<evidence type="ECO:0000256" key="7">
    <source>
        <dbReference type="ARBA" id="ARBA00023136"/>
    </source>
</evidence>
<evidence type="ECO:0000256" key="5">
    <source>
        <dbReference type="ARBA" id="ARBA00022833"/>
    </source>
</evidence>
<organism evidence="11 12">
    <name type="scientific">Vittaforma corneae (strain ATCC 50505)</name>
    <name type="common">Microsporidian parasite</name>
    <name type="synonym">Nosema corneum</name>
    <dbReference type="NCBI Taxonomy" id="993615"/>
    <lineage>
        <taxon>Eukaryota</taxon>
        <taxon>Fungi</taxon>
        <taxon>Fungi incertae sedis</taxon>
        <taxon>Microsporidia</taxon>
        <taxon>Nosematidae</taxon>
        <taxon>Vittaforma</taxon>
    </lineage>
</organism>
<keyword evidence="12" id="KW-1185">Reference proteome</keyword>
<dbReference type="VEuPathDB" id="MicrosporidiaDB:VICG_00908"/>
<name>L2GN67_VITCO</name>
<evidence type="ECO:0000256" key="2">
    <source>
        <dbReference type="ARBA" id="ARBA00022692"/>
    </source>
</evidence>
<dbReference type="InterPro" id="IPR013083">
    <property type="entry name" value="Znf_RING/FYVE/PHD"/>
</dbReference>
<keyword evidence="5" id="KW-0862">Zinc</keyword>
<dbReference type="InterPro" id="IPR001841">
    <property type="entry name" value="Znf_RING"/>
</dbReference>
<dbReference type="Gene3D" id="3.30.40.10">
    <property type="entry name" value="Zinc/RING finger domain, C3HC4 (zinc finger)"/>
    <property type="match status" value="1"/>
</dbReference>
<keyword evidence="7 9" id="KW-0472">Membrane</keyword>
<sequence>MFHFELIGCIQFDCIPAMKPETQFIIQNKLKNMKEKAFLIIYLFRIPFKFSIVQTDTLFENTIKVSNIEIESHIDYLSEYGNVVSKDSKKDVKMANVWISYNSNESPNNYLYNILDHPWNVQSTKINDILASKIPNIQLLTPHDGLNPLEFKFKQDKNVQYFNLESQEHENPKIADKPDPYSIENEVYQDTMYFEAPRITFNMIKYLLKFSSSSKVVMNYSELQKTPFLVIFFLHLPIILTSIIIVILVLSFESGITKDLIQDEISKLPLQKYSEDLEFTECSICLDIFQVNEEVRVLSCKHCFHRNCIDSWLRSMLKCPICRNSVTKLADSQNYEFYQSLNSIP</sequence>
<accession>L2GN67</accession>
<evidence type="ECO:0000256" key="6">
    <source>
        <dbReference type="ARBA" id="ARBA00022989"/>
    </source>
</evidence>
<keyword evidence="4 8" id="KW-0863">Zinc-finger</keyword>
<dbReference type="GO" id="GO:0016020">
    <property type="term" value="C:membrane"/>
    <property type="evidence" value="ECO:0007669"/>
    <property type="project" value="UniProtKB-SubCell"/>
</dbReference>
<dbReference type="SMART" id="SM00184">
    <property type="entry name" value="RING"/>
    <property type="match status" value="1"/>
</dbReference>
<evidence type="ECO:0000256" key="4">
    <source>
        <dbReference type="ARBA" id="ARBA00022771"/>
    </source>
</evidence>
<keyword evidence="3" id="KW-0479">Metal-binding</keyword>
<evidence type="ECO:0000256" key="8">
    <source>
        <dbReference type="PROSITE-ProRule" id="PRU00175"/>
    </source>
</evidence>
<dbReference type="RefSeq" id="XP_007604355.1">
    <property type="nucleotide sequence ID" value="XM_007604293.1"/>
</dbReference>
<dbReference type="PANTHER" id="PTHR46539">
    <property type="entry name" value="E3 UBIQUITIN-PROTEIN LIGASE ATL42"/>
    <property type="match status" value="1"/>
</dbReference>
<dbReference type="GO" id="GO:0008270">
    <property type="term" value="F:zinc ion binding"/>
    <property type="evidence" value="ECO:0007669"/>
    <property type="project" value="UniProtKB-KW"/>
</dbReference>
<dbReference type="Proteomes" id="UP000011082">
    <property type="component" value="Unassembled WGS sequence"/>
</dbReference>
<evidence type="ECO:0000259" key="10">
    <source>
        <dbReference type="PROSITE" id="PS50089"/>
    </source>
</evidence>
<dbReference type="InParanoid" id="L2GN67"/>
<reference evidence="12" key="1">
    <citation type="submission" date="2011-05" db="EMBL/GenBank/DDBJ databases">
        <title>The genome sequence of Vittaforma corneae strain ATCC 50505.</title>
        <authorList>
            <consortium name="The Broad Institute Genome Sequencing Platform"/>
            <person name="Cuomo C."/>
            <person name="Didier E."/>
            <person name="Bowers L."/>
            <person name="Young S.K."/>
            <person name="Zeng Q."/>
            <person name="Gargeya S."/>
            <person name="Fitzgerald M."/>
            <person name="Haas B."/>
            <person name="Abouelleil A."/>
            <person name="Alvarado L."/>
            <person name="Arachchi H.M."/>
            <person name="Berlin A."/>
            <person name="Chapman S.B."/>
            <person name="Gearin G."/>
            <person name="Goldberg J."/>
            <person name="Griggs A."/>
            <person name="Gujja S."/>
            <person name="Hansen M."/>
            <person name="Heiman D."/>
            <person name="Howarth C."/>
            <person name="Larimer J."/>
            <person name="Lui A."/>
            <person name="MacDonald P.J.P."/>
            <person name="McCowen C."/>
            <person name="Montmayeur A."/>
            <person name="Murphy C."/>
            <person name="Neiman D."/>
            <person name="Pearson M."/>
            <person name="Priest M."/>
            <person name="Roberts A."/>
            <person name="Saif S."/>
            <person name="Shea T."/>
            <person name="Sisk P."/>
            <person name="Stolte C."/>
            <person name="Sykes S."/>
            <person name="Wortman J."/>
            <person name="Nusbaum C."/>
            <person name="Birren B."/>
        </authorList>
    </citation>
    <scope>NUCLEOTIDE SEQUENCE [LARGE SCALE GENOMIC DNA]</scope>
    <source>
        <strain evidence="12">ATCC 50505</strain>
    </source>
</reference>
<gene>
    <name evidence="11" type="ORF">VICG_00908</name>
</gene>
<dbReference type="Pfam" id="PF13639">
    <property type="entry name" value="zf-RING_2"/>
    <property type="match status" value="1"/>
</dbReference>